<dbReference type="AlphaFoldDB" id="A0A8H2DWM9"/>
<dbReference type="Proteomes" id="UP000297595">
    <property type="component" value="Unassembled WGS sequence"/>
</dbReference>
<dbReference type="PANTHER" id="PTHR40375">
    <property type="entry name" value="SPORULATION-SPECIFIC PROTEIN 22"/>
    <property type="match status" value="1"/>
</dbReference>
<gene>
    <name evidence="2" type="ORF">EYR41_007908</name>
</gene>
<dbReference type="InterPro" id="IPR013940">
    <property type="entry name" value="Spo22/ZIP4/TEX11"/>
</dbReference>
<evidence type="ECO:0008006" key="4">
    <source>
        <dbReference type="Google" id="ProtNLM"/>
    </source>
</evidence>
<name>A0A8H2DWM9_ORBOL</name>
<dbReference type="Pfam" id="PF08631">
    <property type="entry name" value="SPO22"/>
    <property type="match status" value="1"/>
</dbReference>
<proteinExistence type="predicted"/>
<keyword evidence="1" id="KW-0469">Meiosis</keyword>
<protein>
    <recommendedName>
        <fullName evidence="4">Protein ZIP4 homolog</fullName>
    </recommendedName>
</protein>
<evidence type="ECO:0000313" key="2">
    <source>
        <dbReference type="EMBL" id="TGJ66263.1"/>
    </source>
</evidence>
<comment type="caution">
    <text evidence="2">The sequence shown here is derived from an EMBL/GenBank/DDBJ whole genome shotgun (WGS) entry which is preliminary data.</text>
</comment>
<evidence type="ECO:0000313" key="3">
    <source>
        <dbReference type="Proteomes" id="UP000297595"/>
    </source>
</evidence>
<accession>A0A8H2DWM9</accession>
<organism evidence="2 3">
    <name type="scientific">Orbilia oligospora</name>
    <name type="common">Nematode-trapping fungus</name>
    <name type="synonym">Arthrobotrys oligospora</name>
    <dbReference type="NCBI Taxonomy" id="2813651"/>
    <lineage>
        <taxon>Eukaryota</taxon>
        <taxon>Fungi</taxon>
        <taxon>Dikarya</taxon>
        <taxon>Ascomycota</taxon>
        <taxon>Pezizomycotina</taxon>
        <taxon>Orbiliomycetes</taxon>
        <taxon>Orbiliales</taxon>
        <taxon>Orbiliaceae</taxon>
        <taxon>Orbilia</taxon>
    </lineage>
</organism>
<reference evidence="2 3" key="1">
    <citation type="submission" date="2019-03" db="EMBL/GenBank/DDBJ databases">
        <title>Nematode-trapping fungi genome.</title>
        <authorList>
            <person name="Vidal-Diez De Ulzurrun G."/>
        </authorList>
    </citation>
    <scope>NUCLEOTIDE SEQUENCE [LARGE SCALE GENOMIC DNA]</scope>
    <source>
        <strain evidence="2 3">TWF154</strain>
    </source>
</reference>
<dbReference type="EMBL" id="SOZJ01000005">
    <property type="protein sequence ID" value="TGJ66263.1"/>
    <property type="molecule type" value="Genomic_DNA"/>
</dbReference>
<sequence length="764" mass="86374">MQRIELSFLQHNVNAAELMCNNAMERFSRDESAASRLEPRIRESLGKVLYKIGKDMVKRANLTNGVEWLARALEIIDPKYVGSERFAAELRFGIMQNLVQTSLKTQVPNDLRKAEEVMEVMVKEWPERLNVHCLGLDVIVAQELGAEAYYAALMKMMSGIALSERSFKAIVGKCHVLLAQDLQGRGHRLACNVLDHFVTERLILEDNQGWIEQAFVTRVWMIIQDAHLDEEVIQGLRQLCEATSTKLAKPLSISATHASQILLWKVSDTLVTCARWLEAIQWCRVALHPIFGRSGETNTGKIAKRLMHCAIEAHDYGAARDAYESMPSSCQETGSTQFLLFKIALRSLDLDTAKRCLDKVCNGPSKDIAILYSCALEAQSMGNKDIILKVLSQLLEEADTTTPPEGANLPAIYRTMIRLILSDIQENKAVESGILDTLYSIFQKALNNAVKSKATSEAAADGTSKSMWSTDEYDWFSRNSYNLALRALQHWPPQYALHFSQLCVQFIKLYPSESCSEEELENLNLRRSFCDYICASTCIALARGREKMEDQLRDYGDARKSIISFREIREKLHPRLTEQSQKDFGERYLGLLSHEFEACVHLEVWDALPGIVEEVAEFGQLQPLRRIGDMILCADAPTATFLLVLENLVNHCLRIEKHKIDKIARWIRVLLQKSLQGDLDRAERLVYQILDICQRRAVGNEYPQDELEWIAASLWNLGIDKNCAGDYPGSKKWAEFALSIAGFVKDGGQLESLLQGKFASLRTS</sequence>
<dbReference type="GO" id="GO:0090173">
    <property type="term" value="P:regulation of synaptonemal complex assembly"/>
    <property type="evidence" value="ECO:0007669"/>
    <property type="project" value="InterPro"/>
</dbReference>
<dbReference type="GO" id="GO:0051321">
    <property type="term" value="P:meiotic cell cycle"/>
    <property type="evidence" value="ECO:0007669"/>
    <property type="project" value="UniProtKB-KW"/>
</dbReference>
<dbReference type="InterPro" id="IPR039057">
    <property type="entry name" value="Spo22/ZIP4"/>
</dbReference>
<dbReference type="PANTHER" id="PTHR40375:SF2">
    <property type="entry name" value="SPORULATION-SPECIFIC PROTEIN 22"/>
    <property type="match status" value="1"/>
</dbReference>
<evidence type="ECO:0000256" key="1">
    <source>
        <dbReference type="ARBA" id="ARBA00023254"/>
    </source>
</evidence>